<reference evidence="2" key="1">
    <citation type="submission" date="2021-03" db="EMBL/GenBank/DDBJ databases">
        <title>Leucobacter chromiisoli sp. nov., isolated from chromium-containing soil of chemical plant.</title>
        <authorList>
            <person name="Xu Z."/>
        </authorList>
    </citation>
    <scope>NUCLEOTIDE SEQUENCE</scope>
    <source>
        <strain evidence="2">S27</strain>
    </source>
</reference>
<keyword evidence="2" id="KW-0378">Hydrolase</keyword>
<dbReference type="SUPFAM" id="SSF53474">
    <property type="entry name" value="alpha/beta-Hydrolases"/>
    <property type="match status" value="1"/>
</dbReference>
<accession>A0A939MIN2</accession>
<comment type="caution">
    <text evidence="2">The sequence shown here is derived from an EMBL/GenBank/DDBJ whole genome shotgun (WGS) entry which is preliminary data.</text>
</comment>
<evidence type="ECO:0000313" key="3">
    <source>
        <dbReference type="Proteomes" id="UP000664382"/>
    </source>
</evidence>
<evidence type="ECO:0000313" key="2">
    <source>
        <dbReference type="EMBL" id="MBO1900950.1"/>
    </source>
</evidence>
<evidence type="ECO:0000259" key="1">
    <source>
        <dbReference type="Pfam" id="PF12697"/>
    </source>
</evidence>
<dbReference type="PANTHER" id="PTHR43139:SF52">
    <property type="entry name" value="SI:DKEY-122A22.2"/>
    <property type="match status" value="1"/>
</dbReference>
<organism evidence="2 3">
    <name type="scientific">Leucobacter weissii</name>
    <dbReference type="NCBI Taxonomy" id="1983706"/>
    <lineage>
        <taxon>Bacteria</taxon>
        <taxon>Bacillati</taxon>
        <taxon>Actinomycetota</taxon>
        <taxon>Actinomycetes</taxon>
        <taxon>Micrococcales</taxon>
        <taxon>Microbacteriaceae</taxon>
        <taxon>Leucobacter</taxon>
    </lineage>
</organism>
<dbReference type="Proteomes" id="UP000664382">
    <property type="component" value="Unassembled WGS sequence"/>
</dbReference>
<keyword evidence="3" id="KW-1185">Reference proteome</keyword>
<dbReference type="InterPro" id="IPR029058">
    <property type="entry name" value="AB_hydrolase_fold"/>
</dbReference>
<dbReference type="EMBL" id="JAGDYM010000004">
    <property type="protein sequence ID" value="MBO1900950.1"/>
    <property type="molecule type" value="Genomic_DNA"/>
</dbReference>
<feature type="domain" description="AB hydrolase-1" evidence="1">
    <location>
        <begin position="21"/>
        <end position="241"/>
    </location>
</feature>
<dbReference type="Pfam" id="PF12697">
    <property type="entry name" value="Abhydrolase_6"/>
    <property type="match status" value="1"/>
</dbReference>
<name>A0A939MIN2_9MICO</name>
<dbReference type="AlphaFoldDB" id="A0A939MIN2"/>
<gene>
    <name evidence="2" type="ORF">J4H92_03180</name>
</gene>
<dbReference type="Gene3D" id="3.40.50.1820">
    <property type="entry name" value="alpha/beta hydrolase"/>
    <property type="match status" value="1"/>
</dbReference>
<dbReference type="InterPro" id="IPR000073">
    <property type="entry name" value="AB_hydrolase_1"/>
</dbReference>
<dbReference type="InterPro" id="IPR052370">
    <property type="entry name" value="Meta-cleavage_hydrolase"/>
</dbReference>
<dbReference type="RefSeq" id="WP_208095873.1">
    <property type="nucleotide sequence ID" value="NZ_JAGDYM010000004.1"/>
</dbReference>
<protein>
    <submittedName>
        <fullName evidence="2">Alpha/beta hydrolase</fullName>
    </submittedName>
</protein>
<sequence>MIDTPAFPVAHPPAAAGARPIVFLHGGNVANWMWEPQLPDFRDRLALTPDLPGFGSRTEEPWHGVDAAADHVVAGVRAAGVDGPFDLVGLSLGAIVALRVLARHGEAVPRAFVTGSVLVGVDAVARVATRLQLALWNAPWFWRAQAAAFRLPQDARAEFVAHGLSVRKENAVEMSRDVVNGRVPEALAGYGGALLAVAGEKESGAARRSLVAIRAALPSAEIRLAPGMHHVWNVEDPGLFSAVVRRWTAGEIDPRLRPA</sequence>
<dbReference type="GO" id="GO:0016787">
    <property type="term" value="F:hydrolase activity"/>
    <property type="evidence" value="ECO:0007669"/>
    <property type="project" value="UniProtKB-KW"/>
</dbReference>
<dbReference type="PANTHER" id="PTHR43139">
    <property type="entry name" value="SI:DKEY-122A22.2"/>
    <property type="match status" value="1"/>
</dbReference>
<proteinExistence type="predicted"/>